<sequence length="58" mass="6165">MATDGLRRFGGAISVLLDHAVEALAVDFSSSAEDGGGRSPYKPPNILPRGSLFLHRLQ</sequence>
<name>A0A2P2PNI0_RHIMU</name>
<protein>
    <submittedName>
        <fullName evidence="1">Uncharacterized protein</fullName>
    </submittedName>
</protein>
<dbReference type="EMBL" id="GGEC01075695">
    <property type="protein sequence ID" value="MBX56179.1"/>
    <property type="molecule type" value="Transcribed_RNA"/>
</dbReference>
<evidence type="ECO:0000313" key="1">
    <source>
        <dbReference type="EMBL" id="MBX56179.1"/>
    </source>
</evidence>
<proteinExistence type="predicted"/>
<organism evidence="1">
    <name type="scientific">Rhizophora mucronata</name>
    <name type="common">Asiatic mangrove</name>
    <dbReference type="NCBI Taxonomy" id="61149"/>
    <lineage>
        <taxon>Eukaryota</taxon>
        <taxon>Viridiplantae</taxon>
        <taxon>Streptophyta</taxon>
        <taxon>Embryophyta</taxon>
        <taxon>Tracheophyta</taxon>
        <taxon>Spermatophyta</taxon>
        <taxon>Magnoliopsida</taxon>
        <taxon>eudicotyledons</taxon>
        <taxon>Gunneridae</taxon>
        <taxon>Pentapetalae</taxon>
        <taxon>rosids</taxon>
        <taxon>fabids</taxon>
        <taxon>Malpighiales</taxon>
        <taxon>Rhizophoraceae</taxon>
        <taxon>Rhizophora</taxon>
    </lineage>
</organism>
<reference evidence="1" key="1">
    <citation type="submission" date="2018-02" db="EMBL/GenBank/DDBJ databases">
        <title>Rhizophora mucronata_Transcriptome.</title>
        <authorList>
            <person name="Meera S.P."/>
            <person name="Sreeshan A."/>
            <person name="Augustine A."/>
        </authorList>
    </citation>
    <scope>NUCLEOTIDE SEQUENCE</scope>
    <source>
        <tissue evidence="1">Leaf</tissue>
    </source>
</reference>
<accession>A0A2P2PNI0</accession>
<dbReference type="AlphaFoldDB" id="A0A2P2PNI0"/>